<dbReference type="EMBL" id="NEVH01008208">
    <property type="protein sequence ID" value="PNF34623.1"/>
    <property type="molecule type" value="Genomic_DNA"/>
</dbReference>
<feature type="compositionally biased region" description="Low complexity" evidence="1">
    <location>
        <begin position="96"/>
        <end position="113"/>
    </location>
</feature>
<evidence type="ECO:0000313" key="3">
    <source>
        <dbReference type="Proteomes" id="UP000235965"/>
    </source>
</evidence>
<evidence type="ECO:0000313" key="2">
    <source>
        <dbReference type="EMBL" id="PNF34623.1"/>
    </source>
</evidence>
<feature type="compositionally biased region" description="Basic residues" evidence="1">
    <location>
        <begin position="377"/>
        <end position="387"/>
    </location>
</feature>
<feature type="region of interest" description="Disordered" evidence="1">
    <location>
        <begin position="324"/>
        <end position="343"/>
    </location>
</feature>
<feature type="compositionally biased region" description="Polar residues" evidence="1">
    <location>
        <begin position="333"/>
        <end position="343"/>
    </location>
</feature>
<sequence length="442" mass="46156">MNDTMDTTLTGSSVSVNNPLHHSPPAPHWGAPGGGVGSPRFNNSHHQQHSQTPTGSSAAFVSGKTKSSMTAVTSSAVGGDALANTVMEQLRPPDTGGSDSVGHSSVASSSIPSCNKGDSSGCGSRRPPTSSVVTASSGAVTVISVQHGGTCKPAADKVQPDDGKTIKYYQSCNGSVVSGQGVVQSTGKCDLSGGNTGVGGMTMPIEDEEDDVSGSDGEVSKIDFTGVNLRTKKKRVVGSEDSQDGFDEPERPMSWEGELSDAEMSIVTGACLNSKQDHEETSMEGVQICGVNNSSSPSHREDNKHPLKFGESVVDKVLEHVRSKQLHHHPQAGPTNNILPQNSTTASDLPLLVDKLLGNGGCYNTTPSHSPVLQQRHMGHHLKHSHHSGNQAVPPTPSPDSAIHSAYSYSSPAQSPVTSRHGSSHGTFNRIKFMCNQSKGNF</sequence>
<feature type="region of interest" description="Disordered" evidence="1">
    <location>
        <begin position="1"/>
        <end position="62"/>
    </location>
</feature>
<organism evidence="2 3">
    <name type="scientific">Cryptotermes secundus</name>
    <dbReference type="NCBI Taxonomy" id="105785"/>
    <lineage>
        <taxon>Eukaryota</taxon>
        <taxon>Metazoa</taxon>
        <taxon>Ecdysozoa</taxon>
        <taxon>Arthropoda</taxon>
        <taxon>Hexapoda</taxon>
        <taxon>Insecta</taxon>
        <taxon>Pterygota</taxon>
        <taxon>Neoptera</taxon>
        <taxon>Polyneoptera</taxon>
        <taxon>Dictyoptera</taxon>
        <taxon>Blattodea</taxon>
        <taxon>Blattoidea</taxon>
        <taxon>Termitoidae</taxon>
        <taxon>Kalotermitidae</taxon>
        <taxon>Cryptotermitinae</taxon>
        <taxon>Cryptotermes</taxon>
    </lineage>
</organism>
<accession>A0A2J7R1B2</accession>
<feature type="compositionally biased region" description="Polar residues" evidence="1">
    <location>
        <begin position="40"/>
        <end position="62"/>
    </location>
</feature>
<gene>
    <name evidence="2" type="ORF">B7P43_G05859</name>
</gene>
<evidence type="ECO:0000256" key="1">
    <source>
        <dbReference type="SAM" id="MobiDB-lite"/>
    </source>
</evidence>
<protein>
    <submittedName>
        <fullName evidence="2">Uncharacterized protein</fullName>
    </submittedName>
</protein>
<dbReference type="Proteomes" id="UP000235965">
    <property type="component" value="Unassembled WGS sequence"/>
</dbReference>
<dbReference type="AlphaFoldDB" id="A0A2J7R1B2"/>
<feature type="non-terminal residue" evidence="2">
    <location>
        <position position="442"/>
    </location>
</feature>
<name>A0A2J7R1B2_9NEOP</name>
<proteinExistence type="predicted"/>
<feature type="compositionally biased region" description="Polar residues" evidence="1">
    <location>
        <begin position="417"/>
        <end position="427"/>
    </location>
</feature>
<dbReference type="OrthoDB" id="5984981at2759"/>
<feature type="region of interest" description="Disordered" evidence="1">
    <location>
        <begin position="367"/>
        <end position="427"/>
    </location>
</feature>
<reference evidence="2 3" key="1">
    <citation type="submission" date="2017-12" db="EMBL/GenBank/DDBJ databases">
        <title>Hemimetabolous genomes reveal molecular basis of termite eusociality.</title>
        <authorList>
            <person name="Harrison M.C."/>
            <person name="Jongepier E."/>
            <person name="Robertson H.M."/>
            <person name="Arning N."/>
            <person name="Bitard-Feildel T."/>
            <person name="Chao H."/>
            <person name="Childers C.P."/>
            <person name="Dinh H."/>
            <person name="Doddapaneni H."/>
            <person name="Dugan S."/>
            <person name="Gowin J."/>
            <person name="Greiner C."/>
            <person name="Han Y."/>
            <person name="Hu H."/>
            <person name="Hughes D.S.T."/>
            <person name="Huylmans A.-K."/>
            <person name="Kemena C."/>
            <person name="Kremer L.P.M."/>
            <person name="Lee S.L."/>
            <person name="Lopez-Ezquerra A."/>
            <person name="Mallet L."/>
            <person name="Monroy-Kuhn J.M."/>
            <person name="Moser A."/>
            <person name="Murali S.C."/>
            <person name="Muzny D.M."/>
            <person name="Otani S."/>
            <person name="Piulachs M.-D."/>
            <person name="Poelchau M."/>
            <person name="Qu J."/>
            <person name="Schaub F."/>
            <person name="Wada-Katsumata A."/>
            <person name="Worley K.C."/>
            <person name="Xie Q."/>
            <person name="Ylla G."/>
            <person name="Poulsen M."/>
            <person name="Gibbs R.A."/>
            <person name="Schal C."/>
            <person name="Richards S."/>
            <person name="Belles X."/>
            <person name="Korb J."/>
            <person name="Bornberg-Bauer E."/>
        </authorList>
    </citation>
    <scope>NUCLEOTIDE SEQUENCE [LARGE SCALE GENOMIC DNA]</scope>
    <source>
        <tissue evidence="2">Whole body</tissue>
    </source>
</reference>
<comment type="caution">
    <text evidence="2">The sequence shown here is derived from an EMBL/GenBank/DDBJ whole genome shotgun (WGS) entry which is preliminary data.</text>
</comment>
<feature type="region of interest" description="Disordered" evidence="1">
    <location>
        <begin position="89"/>
        <end position="132"/>
    </location>
</feature>
<feature type="compositionally biased region" description="Polar residues" evidence="1">
    <location>
        <begin position="1"/>
        <end position="20"/>
    </location>
</feature>
<feature type="compositionally biased region" description="Low complexity" evidence="1">
    <location>
        <begin position="405"/>
        <end position="416"/>
    </location>
</feature>
<keyword evidence="3" id="KW-1185">Reference proteome</keyword>